<organism evidence="2 3">
    <name type="scientific">Microbulbifer spongiae</name>
    <dbReference type="NCBI Taxonomy" id="2944933"/>
    <lineage>
        <taxon>Bacteria</taxon>
        <taxon>Pseudomonadati</taxon>
        <taxon>Pseudomonadota</taxon>
        <taxon>Gammaproteobacteria</taxon>
        <taxon>Cellvibrionales</taxon>
        <taxon>Microbulbiferaceae</taxon>
        <taxon>Microbulbifer</taxon>
    </lineage>
</organism>
<dbReference type="InterPro" id="IPR002731">
    <property type="entry name" value="ATPase_BadF"/>
</dbReference>
<dbReference type="CDD" id="cd24082">
    <property type="entry name" value="ASKHA_NBD_GspK-like"/>
    <property type="match status" value="1"/>
</dbReference>
<dbReference type="InterPro" id="IPR043129">
    <property type="entry name" value="ATPase_NBD"/>
</dbReference>
<evidence type="ECO:0000313" key="2">
    <source>
        <dbReference type="EMBL" id="WKD49880.1"/>
    </source>
</evidence>
<sequence length="303" mass="30922">MYTGMETESVLYLGIDGGGSKCRARIAGAGREGVGVAGPANPFQNLARACESIQQAAELALADAGLPANTLGRLVAGAGLAGVNIPHVREQLLAWRHPFSALYLTDDIQIAFLGAHAGAEGAVIVAGTGSVGYSSLNGGLSIGAHGFPFADKGSGAWLGLKALEAALLALDALGPDTALLPALEEELQARGLGLVGAMAGAGQREYGRLAPRVLAVAEAGDAVAVAIVREGVGYLEQIAERFLARGHSHLCLLGGLADHLLPWLGEKTLQCLQPPRGQPDEGALLYARQCHGATFTGQAIRGG</sequence>
<dbReference type="PANTHER" id="PTHR43190:SF3">
    <property type="entry name" value="N-ACETYL-D-GLUCOSAMINE KINASE"/>
    <property type="match status" value="1"/>
</dbReference>
<protein>
    <submittedName>
        <fullName evidence="2">ATPase</fullName>
    </submittedName>
</protein>
<keyword evidence="3" id="KW-1185">Reference proteome</keyword>
<dbReference type="Pfam" id="PF01869">
    <property type="entry name" value="BcrAD_BadFG"/>
    <property type="match status" value="1"/>
</dbReference>
<dbReference type="PANTHER" id="PTHR43190">
    <property type="entry name" value="N-ACETYL-D-GLUCOSAMINE KINASE"/>
    <property type="match status" value="1"/>
</dbReference>
<dbReference type="RefSeq" id="WP_301415726.1">
    <property type="nucleotide sequence ID" value="NZ_CP098023.1"/>
</dbReference>
<gene>
    <name evidence="2" type="ORF">M8T91_00175</name>
</gene>
<accession>A0ABY9EEU5</accession>
<dbReference type="SUPFAM" id="SSF53067">
    <property type="entry name" value="Actin-like ATPase domain"/>
    <property type="match status" value="2"/>
</dbReference>
<proteinExistence type="predicted"/>
<name>A0ABY9EEU5_9GAMM</name>
<dbReference type="Gene3D" id="3.30.420.40">
    <property type="match status" value="2"/>
</dbReference>
<dbReference type="Proteomes" id="UP001321520">
    <property type="component" value="Chromosome"/>
</dbReference>
<dbReference type="InterPro" id="IPR052519">
    <property type="entry name" value="Euk-type_GlcNAc_Kinase"/>
</dbReference>
<reference evidence="2 3" key="1">
    <citation type="submission" date="2022-05" db="EMBL/GenBank/DDBJ databases">
        <title>Microbulbifer sp. nov., isolated from sponge.</title>
        <authorList>
            <person name="Gao L."/>
        </authorList>
    </citation>
    <scope>NUCLEOTIDE SEQUENCE [LARGE SCALE GENOMIC DNA]</scope>
    <source>
        <strain evidence="2 3">MI-G</strain>
    </source>
</reference>
<dbReference type="EMBL" id="CP098023">
    <property type="protein sequence ID" value="WKD49880.1"/>
    <property type="molecule type" value="Genomic_DNA"/>
</dbReference>
<evidence type="ECO:0000313" key="3">
    <source>
        <dbReference type="Proteomes" id="UP001321520"/>
    </source>
</evidence>
<feature type="domain" description="ATPase BadF/BadG/BcrA/BcrD type" evidence="1">
    <location>
        <begin position="13"/>
        <end position="286"/>
    </location>
</feature>
<evidence type="ECO:0000259" key="1">
    <source>
        <dbReference type="Pfam" id="PF01869"/>
    </source>
</evidence>